<dbReference type="Proteomes" id="UP001107558">
    <property type="component" value="Chromosome 4"/>
</dbReference>
<reference evidence="6" key="1">
    <citation type="submission" date="2021-03" db="EMBL/GenBank/DDBJ databases">
        <title>Chromosome level genome of the anhydrobiotic midge Polypedilum vanderplanki.</title>
        <authorList>
            <person name="Yoshida Y."/>
            <person name="Kikawada T."/>
            <person name="Gusev O."/>
        </authorList>
    </citation>
    <scope>NUCLEOTIDE SEQUENCE</scope>
    <source>
        <strain evidence="6">NIAS01</strain>
        <tissue evidence="6">Whole body or cell culture</tissue>
    </source>
</reference>
<dbReference type="InterPro" id="IPR036186">
    <property type="entry name" value="Serpin_sf"/>
</dbReference>
<dbReference type="InterPro" id="IPR042185">
    <property type="entry name" value="Serpin_sf_2"/>
</dbReference>
<evidence type="ECO:0000256" key="3">
    <source>
        <dbReference type="ARBA" id="ARBA00022900"/>
    </source>
</evidence>
<gene>
    <name evidence="6" type="ORF">PVAND_015532</name>
</gene>
<evidence type="ECO:0000313" key="7">
    <source>
        <dbReference type="Proteomes" id="UP001107558"/>
    </source>
</evidence>
<protein>
    <recommendedName>
        <fullName evidence="5">Serpin domain-containing protein</fullName>
    </recommendedName>
</protein>
<dbReference type="Gene3D" id="3.30.497.10">
    <property type="entry name" value="Antithrombin, subunit I, domain 2"/>
    <property type="match status" value="1"/>
</dbReference>
<dbReference type="InterPro" id="IPR023796">
    <property type="entry name" value="Serpin_dom"/>
</dbReference>
<dbReference type="EMBL" id="JADBJN010000004">
    <property type="protein sequence ID" value="KAG5667553.1"/>
    <property type="molecule type" value="Genomic_DNA"/>
</dbReference>
<comment type="similarity">
    <text evidence="1 4">Belongs to the serpin family.</text>
</comment>
<evidence type="ECO:0000256" key="4">
    <source>
        <dbReference type="RuleBase" id="RU000411"/>
    </source>
</evidence>
<feature type="domain" description="Serpin" evidence="5">
    <location>
        <begin position="7"/>
        <end position="361"/>
    </location>
</feature>
<dbReference type="AlphaFoldDB" id="A0A9J6BCF5"/>
<accession>A0A9J6BCF5</accession>
<evidence type="ECO:0000259" key="5">
    <source>
        <dbReference type="SMART" id="SM00093"/>
    </source>
</evidence>
<keyword evidence="7" id="KW-1185">Reference proteome</keyword>
<dbReference type="GO" id="GO:0004867">
    <property type="term" value="F:serine-type endopeptidase inhibitor activity"/>
    <property type="evidence" value="ECO:0007669"/>
    <property type="project" value="UniProtKB-KW"/>
</dbReference>
<dbReference type="InterPro" id="IPR000215">
    <property type="entry name" value="Serpin_fam"/>
</dbReference>
<dbReference type="OrthoDB" id="671595at2759"/>
<dbReference type="GO" id="GO:0005615">
    <property type="term" value="C:extracellular space"/>
    <property type="evidence" value="ECO:0007669"/>
    <property type="project" value="InterPro"/>
</dbReference>
<dbReference type="InterPro" id="IPR042178">
    <property type="entry name" value="Serpin_sf_1"/>
</dbReference>
<sequence>MEKCFVMNVTGSNYLNNAILSPISIDISLSILLIGSSGLTFKQLLTGLKYPTNYSINLIQSNSFLLIKSMKKAGGIEYATKIYVNEKFSLQNVYKSAIQKYFHSGIETMNFSDRQKSANTINDFISTSTNGMIENMLKESDINLDSSFILINCIYFKGIWVNQFNKNKTTEDDFMVNETYSIKIPFMKTKAKFKFGFINELNGSSVIELPYANSNLTLTIVLPSKDIDLNNLIQLSKNYDWKNLSNRLRNQTLSVEIPKFNATINQFLNRPLIKMGMDSLFDSSTAQLNHIVHNNGTPIRVTLDYLYHQAVINIDEEGTTAAATTAASSRSMPITFLATKPFLYLLRTSSTIYFIGHFTGKN</sequence>
<dbReference type="Gene3D" id="2.30.39.10">
    <property type="entry name" value="Alpha-1-antitrypsin, domain 1"/>
    <property type="match status" value="1"/>
</dbReference>
<evidence type="ECO:0000313" key="6">
    <source>
        <dbReference type="EMBL" id="KAG5667553.1"/>
    </source>
</evidence>
<organism evidence="6 7">
    <name type="scientific">Polypedilum vanderplanki</name>
    <name type="common">Sleeping chironomid midge</name>
    <dbReference type="NCBI Taxonomy" id="319348"/>
    <lineage>
        <taxon>Eukaryota</taxon>
        <taxon>Metazoa</taxon>
        <taxon>Ecdysozoa</taxon>
        <taxon>Arthropoda</taxon>
        <taxon>Hexapoda</taxon>
        <taxon>Insecta</taxon>
        <taxon>Pterygota</taxon>
        <taxon>Neoptera</taxon>
        <taxon>Endopterygota</taxon>
        <taxon>Diptera</taxon>
        <taxon>Nematocera</taxon>
        <taxon>Chironomoidea</taxon>
        <taxon>Chironomidae</taxon>
        <taxon>Chironominae</taxon>
        <taxon>Polypedilum</taxon>
        <taxon>Polypedilum</taxon>
    </lineage>
</organism>
<dbReference type="Pfam" id="PF00079">
    <property type="entry name" value="Serpin"/>
    <property type="match status" value="1"/>
</dbReference>
<dbReference type="PANTHER" id="PTHR11461">
    <property type="entry name" value="SERINE PROTEASE INHIBITOR, SERPIN"/>
    <property type="match status" value="1"/>
</dbReference>
<dbReference type="SMART" id="SM00093">
    <property type="entry name" value="SERPIN"/>
    <property type="match status" value="1"/>
</dbReference>
<dbReference type="PANTHER" id="PTHR11461:SF211">
    <property type="entry name" value="GH10112P-RELATED"/>
    <property type="match status" value="1"/>
</dbReference>
<keyword evidence="3" id="KW-0722">Serine protease inhibitor</keyword>
<evidence type="ECO:0000256" key="1">
    <source>
        <dbReference type="ARBA" id="ARBA00009500"/>
    </source>
</evidence>
<name>A0A9J6BCF5_POLVA</name>
<proteinExistence type="inferred from homology"/>
<dbReference type="SUPFAM" id="SSF56574">
    <property type="entry name" value="Serpins"/>
    <property type="match status" value="1"/>
</dbReference>
<evidence type="ECO:0000256" key="2">
    <source>
        <dbReference type="ARBA" id="ARBA00022690"/>
    </source>
</evidence>
<keyword evidence="2" id="KW-0646">Protease inhibitor</keyword>
<comment type="caution">
    <text evidence="6">The sequence shown here is derived from an EMBL/GenBank/DDBJ whole genome shotgun (WGS) entry which is preliminary data.</text>
</comment>